<dbReference type="Gene3D" id="2.60.40.1180">
    <property type="entry name" value="Golgi alpha-mannosidase II"/>
    <property type="match status" value="1"/>
</dbReference>
<evidence type="ECO:0000313" key="7">
    <source>
        <dbReference type="EMBL" id="TDS80628.1"/>
    </source>
</evidence>
<dbReference type="InterPro" id="IPR017853">
    <property type="entry name" value="GH"/>
</dbReference>
<dbReference type="EMBL" id="SOAM01000001">
    <property type="protein sequence ID" value="TDS80628.1"/>
    <property type="molecule type" value="Genomic_DNA"/>
</dbReference>
<keyword evidence="5" id="KW-1015">Disulfide bond</keyword>
<keyword evidence="4 5" id="KW-0326">Glycosidase</keyword>
<reference evidence="7 8" key="1">
    <citation type="submission" date="2019-03" db="EMBL/GenBank/DDBJ databases">
        <title>Genomic Encyclopedia of Archaeal and Bacterial Type Strains, Phase II (KMG-II): from individual species to whole genera.</title>
        <authorList>
            <person name="Goeker M."/>
        </authorList>
    </citation>
    <scope>NUCLEOTIDE SEQUENCE [LARGE SCALE GENOMIC DNA]</scope>
    <source>
        <strain evidence="7 8">DSM 24782</strain>
    </source>
</reference>
<comment type="catalytic activity">
    <reaction evidence="5">
        <text>Hydrolysis of terminal, non-reducing alpha-D-galactose residues in alpha-D-galactosides, including galactose oligosaccharides, galactomannans and galactolipids.</text>
        <dbReference type="EC" id="3.2.1.22"/>
    </reaction>
</comment>
<dbReference type="PANTHER" id="PTHR11452:SF42">
    <property type="entry name" value="ALPHA-GALACTOSIDASE"/>
    <property type="match status" value="1"/>
</dbReference>
<dbReference type="SUPFAM" id="SSF51445">
    <property type="entry name" value="(Trans)glycosidases"/>
    <property type="match status" value="1"/>
</dbReference>
<evidence type="ECO:0000313" key="8">
    <source>
        <dbReference type="Proteomes" id="UP000295344"/>
    </source>
</evidence>
<proteinExistence type="inferred from homology"/>
<keyword evidence="2" id="KW-0732">Signal</keyword>
<organism evidence="7 8">
    <name type="scientific">Amnibacterium kyonggiense</name>
    <dbReference type="NCBI Taxonomy" id="595671"/>
    <lineage>
        <taxon>Bacteria</taxon>
        <taxon>Bacillati</taxon>
        <taxon>Actinomycetota</taxon>
        <taxon>Actinomycetes</taxon>
        <taxon>Micrococcales</taxon>
        <taxon>Microbacteriaceae</taxon>
        <taxon>Amnibacterium</taxon>
    </lineage>
</organism>
<comment type="caution">
    <text evidence="7">The sequence shown here is derived from an EMBL/GenBank/DDBJ whole genome shotgun (WGS) entry which is preliminary data.</text>
</comment>
<dbReference type="PRINTS" id="PR00740">
    <property type="entry name" value="GLHYDRLASE27"/>
</dbReference>
<dbReference type="InterPro" id="IPR013785">
    <property type="entry name" value="Aldolase_TIM"/>
</dbReference>
<dbReference type="AlphaFoldDB" id="A0A4R7FSB2"/>
<dbReference type="InterPro" id="IPR013780">
    <property type="entry name" value="Glyco_hydro_b"/>
</dbReference>
<sequence>MGWNSWDCYGTTVTEEEVLANARFLAEHLLPAGWDTVVVDIAWYDPTARAHGYNADAPIVLDALGRQLPDPVRFPSGADGAGFGPLADAVHALGLRFGIHVMRGIPRRAAAQALPIPGTDATTADIADPADVCSWNPDDFGLRLEHPAAQVWLDAQVAQFAAWGVDYLKVDDMLAPYDVAHIEALRRAIDASGREIVLSLSPGTALPLTVAEHVAANADLWRISDDVWDRWEDVAPQFDRLAAWAPVQGRGGWADADMLPLGRIGIRAERGDDRLTRLTQAEQRTLLTLWCIGRSPLMMGGDLPTSPAETIRMLAHPGLMRLHRASRNGRQVLREGDLVVWTAEATDGDATYAAVFHLGDEETRIRVPAVALRAPHAGPATAVDVWDCWDVDPADPLVVPPHGCRLLRFDPT</sequence>
<dbReference type="CDD" id="cd14792">
    <property type="entry name" value="GH27"/>
    <property type="match status" value="1"/>
</dbReference>
<evidence type="ECO:0000259" key="6">
    <source>
        <dbReference type="Pfam" id="PF17801"/>
    </source>
</evidence>
<protein>
    <recommendedName>
        <fullName evidence="5">Alpha-galactosidase</fullName>
        <ecNumber evidence="5">3.2.1.22</ecNumber>
    </recommendedName>
    <alternativeName>
        <fullName evidence="5">Melibiase</fullName>
    </alternativeName>
</protein>
<dbReference type="EC" id="3.2.1.22" evidence="5"/>
<dbReference type="Pfam" id="PF16499">
    <property type="entry name" value="Melibiase_2"/>
    <property type="match status" value="1"/>
</dbReference>
<dbReference type="GO" id="GO:0005975">
    <property type="term" value="P:carbohydrate metabolic process"/>
    <property type="evidence" value="ECO:0007669"/>
    <property type="project" value="InterPro"/>
</dbReference>
<evidence type="ECO:0000256" key="1">
    <source>
        <dbReference type="ARBA" id="ARBA00009743"/>
    </source>
</evidence>
<evidence type="ECO:0000256" key="3">
    <source>
        <dbReference type="ARBA" id="ARBA00022801"/>
    </source>
</evidence>
<gene>
    <name evidence="7" type="ORF">CLV52_1194</name>
</gene>
<dbReference type="InterPro" id="IPR002241">
    <property type="entry name" value="Glyco_hydro_27"/>
</dbReference>
<dbReference type="Gene3D" id="3.20.20.70">
    <property type="entry name" value="Aldolase class I"/>
    <property type="match status" value="1"/>
</dbReference>
<evidence type="ECO:0000256" key="4">
    <source>
        <dbReference type="ARBA" id="ARBA00023295"/>
    </source>
</evidence>
<feature type="domain" description="Alpha galactosidase C-terminal" evidence="6">
    <location>
        <begin position="335"/>
        <end position="409"/>
    </location>
</feature>
<dbReference type="Pfam" id="PF17801">
    <property type="entry name" value="Melibiase_C"/>
    <property type="match status" value="1"/>
</dbReference>
<dbReference type="OrthoDB" id="9807519at2"/>
<dbReference type="InterPro" id="IPR041233">
    <property type="entry name" value="Melibiase_C"/>
</dbReference>
<dbReference type="SUPFAM" id="SSF51011">
    <property type="entry name" value="Glycosyl hydrolase domain"/>
    <property type="match status" value="1"/>
</dbReference>
<dbReference type="PANTHER" id="PTHR11452">
    <property type="entry name" value="ALPHA-GALACTOSIDASE/ALPHA-N-ACETYLGALACTOSAMINIDASE"/>
    <property type="match status" value="1"/>
</dbReference>
<keyword evidence="3 5" id="KW-0378">Hydrolase</keyword>
<evidence type="ECO:0000256" key="5">
    <source>
        <dbReference type="RuleBase" id="RU361168"/>
    </source>
</evidence>
<evidence type="ECO:0000256" key="2">
    <source>
        <dbReference type="ARBA" id="ARBA00022729"/>
    </source>
</evidence>
<dbReference type="GO" id="GO:0004557">
    <property type="term" value="F:alpha-galactosidase activity"/>
    <property type="evidence" value="ECO:0007669"/>
    <property type="project" value="UniProtKB-EC"/>
</dbReference>
<accession>A0A4R7FSB2</accession>
<name>A0A4R7FSB2_9MICO</name>
<comment type="similarity">
    <text evidence="1 5">Belongs to the glycosyl hydrolase 27 family.</text>
</comment>
<dbReference type="Proteomes" id="UP000295344">
    <property type="component" value="Unassembled WGS sequence"/>
</dbReference>
<keyword evidence="8" id="KW-1185">Reference proteome</keyword>